<dbReference type="KEGG" id="lck:HN018_09205"/>
<dbReference type="InterPro" id="IPR009057">
    <property type="entry name" value="Homeodomain-like_sf"/>
</dbReference>
<protein>
    <submittedName>
        <fullName evidence="6">TetR/AcrR family transcriptional regulator</fullName>
    </submittedName>
</protein>
<dbReference type="EMBL" id="CP053708">
    <property type="protein sequence ID" value="QKE90198.1"/>
    <property type="molecule type" value="Genomic_DNA"/>
</dbReference>
<name>A0A6M8HPC3_9PROT</name>
<evidence type="ECO:0000256" key="1">
    <source>
        <dbReference type="ARBA" id="ARBA00023015"/>
    </source>
</evidence>
<reference evidence="6 7" key="1">
    <citation type="journal article" date="2014" name="World J. Microbiol. Biotechnol.">
        <title>Biodiversity and physiological characteristics of Antarctic and Arctic lichens-associated bacteria.</title>
        <authorList>
            <person name="Lee Y.M."/>
            <person name="Kim E.H."/>
            <person name="Lee H.K."/>
            <person name="Hong S.G."/>
        </authorList>
    </citation>
    <scope>NUCLEOTIDE SEQUENCE [LARGE SCALE GENOMIC DNA]</scope>
    <source>
        <strain evidence="6 7">PAMC 26569</strain>
    </source>
</reference>
<sequence>MVDEILSDLHGRLIAAALTRLERGDEIGLRAIARDAGVSAMAPYRHFRDKAALLAAVAMHGFDDLRTVLLAADDQADACLALVAQGEAYLAFARSHPALFRLMFSDHDGGPPPVEDNAYGVMVRRVRQLAPADLETATLACWAAVHGMATLALDGSLPPNGSPRERDALTLVIMGLVGNSHAP</sequence>
<dbReference type="InterPro" id="IPR025996">
    <property type="entry name" value="MT1864/Rv1816-like_C"/>
</dbReference>
<dbReference type="Pfam" id="PF00440">
    <property type="entry name" value="TetR_N"/>
    <property type="match status" value="1"/>
</dbReference>
<evidence type="ECO:0000313" key="6">
    <source>
        <dbReference type="EMBL" id="QKE90198.1"/>
    </source>
</evidence>
<accession>A0A6M8HPC3</accession>
<dbReference type="Gene3D" id="1.10.357.10">
    <property type="entry name" value="Tetracycline Repressor, domain 2"/>
    <property type="match status" value="1"/>
</dbReference>
<keyword evidence="7" id="KW-1185">Reference proteome</keyword>
<evidence type="ECO:0000256" key="2">
    <source>
        <dbReference type="ARBA" id="ARBA00023125"/>
    </source>
</evidence>
<dbReference type="InterPro" id="IPR036271">
    <property type="entry name" value="Tet_transcr_reg_TetR-rel_C_sf"/>
</dbReference>
<dbReference type="SUPFAM" id="SSF46689">
    <property type="entry name" value="Homeodomain-like"/>
    <property type="match status" value="1"/>
</dbReference>
<dbReference type="GO" id="GO:0003700">
    <property type="term" value="F:DNA-binding transcription factor activity"/>
    <property type="evidence" value="ECO:0007669"/>
    <property type="project" value="TreeGrafter"/>
</dbReference>
<gene>
    <name evidence="6" type="ORF">HN018_09205</name>
</gene>
<organism evidence="6 7">
    <name type="scientific">Lichenicola cladoniae</name>
    <dbReference type="NCBI Taxonomy" id="1484109"/>
    <lineage>
        <taxon>Bacteria</taxon>
        <taxon>Pseudomonadati</taxon>
        <taxon>Pseudomonadota</taxon>
        <taxon>Alphaproteobacteria</taxon>
        <taxon>Acetobacterales</taxon>
        <taxon>Acetobacteraceae</taxon>
        <taxon>Lichenicola</taxon>
    </lineage>
</organism>
<dbReference type="InterPro" id="IPR001647">
    <property type="entry name" value="HTH_TetR"/>
</dbReference>
<feature type="DNA-binding region" description="H-T-H motif" evidence="4">
    <location>
        <begin position="28"/>
        <end position="47"/>
    </location>
</feature>
<dbReference type="PROSITE" id="PS50977">
    <property type="entry name" value="HTH_TETR_2"/>
    <property type="match status" value="1"/>
</dbReference>
<feature type="domain" description="HTH tetR-type" evidence="5">
    <location>
        <begin position="7"/>
        <end position="65"/>
    </location>
</feature>
<dbReference type="Pfam" id="PF13305">
    <property type="entry name" value="TetR_C_33"/>
    <property type="match status" value="1"/>
</dbReference>
<dbReference type="PANTHER" id="PTHR30055:SF220">
    <property type="entry name" value="TETR-FAMILY REGULATORY PROTEIN"/>
    <property type="match status" value="1"/>
</dbReference>
<dbReference type="Proteomes" id="UP000500767">
    <property type="component" value="Chromosome"/>
</dbReference>
<dbReference type="RefSeq" id="WP_171834121.1">
    <property type="nucleotide sequence ID" value="NZ_CP053708.1"/>
</dbReference>
<dbReference type="SUPFAM" id="SSF48498">
    <property type="entry name" value="Tetracyclin repressor-like, C-terminal domain"/>
    <property type="match status" value="1"/>
</dbReference>
<evidence type="ECO:0000256" key="3">
    <source>
        <dbReference type="ARBA" id="ARBA00023163"/>
    </source>
</evidence>
<dbReference type="GO" id="GO:0000976">
    <property type="term" value="F:transcription cis-regulatory region binding"/>
    <property type="evidence" value="ECO:0007669"/>
    <property type="project" value="TreeGrafter"/>
</dbReference>
<keyword evidence="2 4" id="KW-0238">DNA-binding</keyword>
<evidence type="ECO:0000313" key="7">
    <source>
        <dbReference type="Proteomes" id="UP000500767"/>
    </source>
</evidence>
<dbReference type="InterPro" id="IPR050109">
    <property type="entry name" value="HTH-type_TetR-like_transc_reg"/>
</dbReference>
<dbReference type="AlphaFoldDB" id="A0A6M8HPC3"/>
<keyword evidence="1" id="KW-0805">Transcription regulation</keyword>
<keyword evidence="3" id="KW-0804">Transcription</keyword>
<proteinExistence type="predicted"/>
<evidence type="ECO:0000256" key="4">
    <source>
        <dbReference type="PROSITE-ProRule" id="PRU00335"/>
    </source>
</evidence>
<evidence type="ECO:0000259" key="5">
    <source>
        <dbReference type="PROSITE" id="PS50977"/>
    </source>
</evidence>
<dbReference type="PANTHER" id="PTHR30055">
    <property type="entry name" value="HTH-TYPE TRANSCRIPTIONAL REGULATOR RUTR"/>
    <property type="match status" value="1"/>
</dbReference>